<dbReference type="Gene3D" id="1.10.260.40">
    <property type="entry name" value="lambda repressor-like DNA-binding domains"/>
    <property type="match status" value="1"/>
</dbReference>
<evidence type="ECO:0000313" key="2">
    <source>
        <dbReference type="EMBL" id="RZU24375.1"/>
    </source>
</evidence>
<keyword evidence="3" id="KW-1185">Reference proteome</keyword>
<gene>
    <name evidence="2" type="ORF">EV645_0007</name>
</gene>
<comment type="caution">
    <text evidence="2">The sequence shown here is derived from an EMBL/GenBank/DDBJ whole genome shotgun (WGS) entry which is preliminary data.</text>
</comment>
<dbReference type="InterPro" id="IPR043917">
    <property type="entry name" value="DUF5753"/>
</dbReference>
<evidence type="ECO:0000313" key="3">
    <source>
        <dbReference type="Proteomes" id="UP000292027"/>
    </source>
</evidence>
<evidence type="ECO:0000259" key="1">
    <source>
        <dbReference type="PROSITE" id="PS50943"/>
    </source>
</evidence>
<dbReference type="Pfam" id="PF13560">
    <property type="entry name" value="HTH_31"/>
    <property type="match status" value="1"/>
</dbReference>
<dbReference type="Pfam" id="PF19054">
    <property type="entry name" value="DUF5753"/>
    <property type="match status" value="1"/>
</dbReference>
<dbReference type="AlphaFoldDB" id="A0A4Q7XMR3"/>
<dbReference type="OrthoDB" id="4966777at2"/>
<dbReference type="SUPFAM" id="SSF47413">
    <property type="entry name" value="lambda repressor-like DNA-binding domains"/>
    <property type="match status" value="1"/>
</dbReference>
<dbReference type="GO" id="GO:0003677">
    <property type="term" value="F:DNA binding"/>
    <property type="evidence" value="ECO:0007669"/>
    <property type="project" value="InterPro"/>
</dbReference>
<accession>A0A4Q7XMR3</accession>
<dbReference type="InterPro" id="IPR010982">
    <property type="entry name" value="Lambda_DNA-bd_dom_sf"/>
</dbReference>
<organism evidence="2 3">
    <name type="scientific">Kribbella rubisoli</name>
    <dbReference type="NCBI Taxonomy" id="3075929"/>
    <lineage>
        <taxon>Bacteria</taxon>
        <taxon>Bacillati</taxon>
        <taxon>Actinomycetota</taxon>
        <taxon>Actinomycetes</taxon>
        <taxon>Propionibacteriales</taxon>
        <taxon>Kribbellaceae</taxon>
        <taxon>Kribbella</taxon>
    </lineage>
</organism>
<dbReference type="EMBL" id="SHKR01000001">
    <property type="protein sequence ID" value="RZU24375.1"/>
    <property type="molecule type" value="Genomic_DNA"/>
</dbReference>
<name>A0A4Q7XMR3_9ACTN</name>
<dbReference type="Proteomes" id="UP000292027">
    <property type="component" value="Unassembled WGS sequence"/>
</dbReference>
<dbReference type="InterPro" id="IPR001387">
    <property type="entry name" value="Cro/C1-type_HTH"/>
</dbReference>
<dbReference type="CDD" id="cd00093">
    <property type="entry name" value="HTH_XRE"/>
    <property type="match status" value="1"/>
</dbReference>
<reference evidence="2 3" key="1">
    <citation type="journal article" date="2015" name="Stand. Genomic Sci.">
        <title>Genomic Encyclopedia of Bacterial and Archaeal Type Strains, Phase III: the genomes of soil and plant-associated and newly described type strains.</title>
        <authorList>
            <person name="Whitman W.B."/>
            <person name="Woyke T."/>
            <person name="Klenk H.P."/>
            <person name="Zhou Y."/>
            <person name="Lilburn T.G."/>
            <person name="Beck B.J."/>
            <person name="De Vos P."/>
            <person name="Vandamme P."/>
            <person name="Eisen J.A."/>
            <person name="Garrity G."/>
            <person name="Hugenholtz P."/>
            <person name="Kyrpides N.C."/>
        </authorList>
    </citation>
    <scope>NUCLEOTIDE SEQUENCE [LARGE SCALE GENOMIC DNA]</scope>
    <source>
        <strain evidence="2 3">VKM Ac-2540</strain>
    </source>
</reference>
<protein>
    <submittedName>
        <fullName evidence="2">Helix-turn-helix protein</fullName>
    </submittedName>
</protein>
<sequence>MPTPPAFSNAQKAKRDFGARLGEIRKTAGLTARALASSCGWHESKVSRIENGKTSPSADDIRLWAAQCDASDQIGDLVASLEAIEGMFVQWRRMERGGLRRAHESVMPLWQRTRRFRTYSPWLIPGAVQTESYTRALLRGTAARRGLPDDVEDAVRVRNERLKLLHQKDRTFAVLVEEAVLRNVMGDTDIMAGQLGYLLTVSELPSVSLGVLPLGADRTAMPPVEDFWIFDDAQVNVELISGYLTITQPGEVAMYADAFARLFKIAVVGAPARRLIASAIEALQ</sequence>
<dbReference type="PROSITE" id="PS50943">
    <property type="entry name" value="HTH_CROC1"/>
    <property type="match status" value="1"/>
</dbReference>
<feature type="domain" description="HTH cro/C1-type" evidence="1">
    <location>
        <begin position="23"/>
        <end position="77"/>
    </location>
</feature>
<dbReference type="SMART" id="SM00530">
    <property type="entry name" value="HTH_XRE"/>
    <property type="match status" value="1"/>
</dbReference>
<proteinExistence type="predicted"/>